<dbReference type="Proteomes" id="UP001595887">
    <property type="component" value="Unassembled WGS sequence"/>
</dbReference>
<sequence length="73" mass="7755">MANILAFLFGGIALLFAVIAFIPFLGWMNWFLIPIAGIGAIAGAISSSNSGRNFCFIVMAICAVRLWLGSGLF</sequence>
<accession>A0ABV8RCW7</accession>
<keyword evidence="1" id="KW-0472">Membrane</keyword>
<evidence type="ECO:0000256" key="1">
    <source>
        <dbReference type="SAM" id="Phobius"/>
    </source>
</evidence>
<feature type="transmembrane region" description="Helical" evidence="1">
    <location>
        <begin position="30"/>
        <end position="47"/>
    </location>
</feature>
<gene>
    <name evidence="2" type="ORF">ACFOWX_01990</name>
</gene>
<keyword evidence="3" id="KW-1185">Reference proteome</keyword>
<name>A0ABV8RCW7_9SPHN</name>
<protein>
    <submittedName>
        <fullName evidence="2">Uncharacterized protein</fullName>
    </submittedName>
</protein>
<keyword evidence="1" id="KW-1133">Transmembrane helix</keyword>
<reference evidence="3" key="1">
    <citation type="journal article" date="2019" name="Int. J. Syst. Evol. Microbiol.">
        <title>The Global Catalogue of Microorganisms (GCM) 10K type strain sequencing project: providing services to taxonomists for standard genome sequencing and annotation.</title>
        <authorList>
            <consortium name="The Broad Institute Genomics Platform"/>
            <consortium name="The Broad Institute Genome Sequencing Center for Infectious Disease"/>
            <person name="Wu L."/>
            <person name="Ma J."/>
        </authorList>
    </citation>
    <scope>NUCLEOTIDE SEQUENCE [LARGE SCALE GENOMIC DNA]</scope>
    <source>
        <strain evidence="3">CECT 8531</strain>
    </source>
</reference>
<comment type="caution">
    <text evidence="2">The sequence shown here is derived from an EMBL/GenBank/DDBJ whole genome shotgun (WGS) entry which is preliminary data.</text>
</comment>
<proteinExistence type="predicted"/>
<dbReference type="EMBL" id="JBHSDH010000010">
    <property type="protein sequence ID" value="MFC4291178.1"/>
    <property type="molecule type" value="Genomic_DNA"/>
</dbReference>
<keyword evidence="1" id="KW-0812">Transmembrane</keyword>
<evidence type="ECO:0000313" key="2">
    <source>
        <dbReference type="EMBL" id="MFC4291178.1"/>
    </source>
</evidence>
<dbReference type="RefSeq" id="WP_381420769.1">
    <property type="nucleotide sequence ID" value="NZ_JBHSDH010000010.1"/>
</dbReference>
<evidence type="ECO:0000313" key="3">
    <source>
        <dbReference type="Proteomes" id="UP001595887"/>
    </source>
</evidence>
<organism evidence="2 3">
    <name type="scientific">Sphingorhabdus arenilitoris</name>
    <dbReference type="NCBI Taxonomy" id="1490041"/>
    <lineage>
        <taxon>Bacteria</taxon>
        <taxon>Pseudomonadati</taxon>
        <taxon>Pseudomonadota</taxon>
        <taxon>Alphaproteobacteria</taxon>
        <taxon>Sphingomonadales</taxon>
        <taxon>Sphingomonadaceae</taxon>
        <taxon>Sphingorhabdus</taxon>
    </lineage>
</organism>